<reference evidence="1 2" key="1">
    <citation type="journal article" date="2021" name="Commun. Biol.">
        <title>The genome of Shorea leprosula (Dipterocarpaceae) highlights the ecological relevance of drought in aseasonal tropical rainforests.</title>
        <authorList>
            <person name="Ng K.K.S."/>
            <person name="Kobayashi M.J."/>
            <person name="Fawcett J.A."/>
            <person name="Hatakeyama M."/>
            <person name="Paape T."/>
            <person name="Ng C.H."/>
            <person name="Ang C.C."/>
            <person name="Tnah L.H."/>
            <person name="Lee C.T."/>
            <person name="Nishiyama T."/>
            <person name="Sese J."/>
            <person name="O'Brien M.J."/>
            <person name="Copetti D."/>
            <person name="Mohd Noor M.I."/>
            <person name="Ong R.C."/>
            <person name="Putra M."/>
            <person name="Sireger I.Z."/>
            <person name="Indrioko S."/>
            <person name="Kosugi Y."/>
            <person name="Izuno A."/>
            <person name="Isagi Y."/>
            <person name="Lee S.L."/>
            <person name="Shimizu K.K."/>
        </authorList>
    </citation>
    <scope>NUCLEOTIDE SEQUENCE [LARGE SCALE GENOMIC DNA]</scope>
    <source>
        <strain evidence="1">214</strain>
    </source>
</reference>
<name>A0AAV5JEP2_9ROSI</name>
<gene>
    <name evidence="1" type="ORF">SLEP1_g22258</name>
</gene>
<protein>
    <submittedName>
        <fullName evidence="1">Uncharacterized protein</fullName>
    </submittedName>
</protein>
<evidence type="ECO:0000313" key="1">
    <source>
        <dbReference type="EMBL" id="GKV10963.1"/>
    </source>
</evidence>
<keyword evidence="2" id="KW-1185">Reference proteome</keyword>
<sequence length="155" mass="17983">MPSFSNFIVNFNKSNMEKSLPKFLAMIHQAKRDLRKGKSSQVLMIRHPTGFVMESNPKLTYLQIWNVKLLSRAHPRISLHQEEQVHFHRDSGSKVDLEEVKDAPVFQRCTRVGTRASSMRVCDMRTNLEMSDHVESDRNSIVIRNDPNDDFSLNL</sequence>
<accession>A0AAV5JEP2</accession>
<dbReference type="AlphaFoldDB" id="A0AAV5JEP2"/>
<proteinExistence type="predicted"/>
<evidence type="ECO:0000313" key="2">
    <source>
        <dbReference type="Proteomes" id="UP001054252"/>
    </source>
</evidence>
<comment type="caution">
    <text evidence="1">The sequence shown here is derived from an EMBL/GenBank/DDBJ whole genome shotgun (WGS) entry which is preliminary data.</text>
</comment>
<dbReference type="Proteomes" id="UP001054252">
    <property type="component" value="Unassembled WGS sequence"/>
</dbReference>
<organism evidence="1 2">
    <name type="scientific">Rubroshorea leprosula</name>
    <dbReference type="NCBI Taxonomy" id="152421"/>
    <lineage>
        <taxon>Eukaryota</taxon>
        <taxon>Viridiplantae</taxon>
        <taxon>Streptophyta</taxon>
        <taxon>Embryophyta</taxon>
        <taxon>Tracheophyta</taxon>
        <taxon>Spermatophyta</taxon>
        <taxon>Magnoliopsida</taxon>
        <taxon>eudicotyledons</taxon>
        <taxon>Gunneridae</taxon>
        <taxon>Pentapetalae</taxon>
        <taxon>rosids</taxon>
        <taxon>malvids</taxon>
        <taxon>Malvales</taxon>
        <taxon>Dipterocarpaceae</taxon>
        <taxon>Rubroshorea</taxon>
    </lineage>
</organism>
<dbReference type="EMBL" id="BPVZ01000033">
    <property type="protein sequence ID" value="GKV10963.1"/>
    <property type="molecule type" value="Genomic_DNA"/>
</dbReference>